<dbReference type="Pfam" id="PF00431">
    <property type="entry name" value="CUB"/>
    <property type="match status" value="1"/>
</dbReference>
<dbReference type="InterPro" id="IPR016186">
    <property type="entry name" value="C-type_lectin-like/link_sf"/>
</dbReference>
<dbReference type="PANTHER" id="PTHR22991:SF44">
    <property type="entry name" value="C-TYPE LECTIN-RELATED"/>
    <property type="match status" value="1"/>
</dbReference>
<dbReference type="AlphaFoldDB" id="E3MV86"/>
<feature type="chain" id="PRO_5003177533" description="C-type LECtin" evidence="3">
    <location>
        <begin position="20"/>
        <end position="390"/>
    </location>
</feature>
<dbReference type="Gene3D" id="2.60.120.290">
    <property type="entry name" value="Spermadhesin, CUB domain"/>
    <property type="match status" value="1"/>
</dbReference>
<dbReference type="InParanoid" id="E3MV86"/>
<dbReference type="InterPro" id="IPR001304">
    <property type="entry name" value="C-type_lectin-like"/>
</dbReference>
<dbReference type="InterPro" id="IPR018378">
    <property type="entry name" value="C-type_lectin_CS"/>
</dbReference>
<dbReference type="PROSITE" id="PS50041">
    <property type="entry name" value="C_TYPE_LECTIN_2"/>
    <property type="match status" value="1"/>
</dbReference>
<dbReference type="SMART" id="SM00042">
    <property type="entry name" value="CUB"/>
    <property type="match status" value="1"/>
</dbReference>
<accession>E3MV86</accession>
<dbReference type="InterPro" id="IPR050976">
    <property type="entry name" value="Snaclec"/>
</dbReference>
<evidence type="ECO:0000259" key="4">
    <source>
        <dbReference type="PROSITE" id="PS01180"/>
    </source>
</evidence>
<name>E3MV86_CAERE</name>
<dbReference type="PANTHER" id="PTHR22991">
    <property type="entry name" value="PROTEIN CBG13490"/>
    <property type="match status" value="1"/>
</dbReference>
<dbReference type="PROSITE" id="PS01180">
    <property type="entry name" value="CUB"/>
    <property type="match status" value="1"/>
</dbReference>
<dbReference type="CDD" id="cd00041">
    <property type="entry name" value="CUB"/>
    <property type="match status" value="1"/>
</dbReference>
<dbReference type="InterPro" id="IPR000859">
    <property type="entry name" value="CUB_dom"/>
</dbReference>
<dbReference type="SMART" id="SM00034">
    <property type="entry name" value="CLECT"/>
    <property type="match status" value="2"/>
</dbReference>
<dbReference type="InterPro" id="IPR016187">
    <property type="entry name" value="CTDL_fold"/>
</dbReference>
<evidence type="ECO:0000256" key="3">
    <source>
        <dbReference type="SAM" id="SignalP"/>
    </source>
</evidence>
<dbReference type="EMBL" id="DS268482">
    <property type="protein sequence ID" value="EFP10138.1"/>
    <property type="molecule type" value="Genomic_DNA"/>
</dbReference>
<dbReference type="SUPFAM" id="SSF49854">
    <property type="entry name" value="Spermadhesin, CUB domain"/>
    <property type="match status" value="1"/>
</dbReference>
<protein>
    <recommendedName>
        <fullName evidence="8">C-type LECtin</fullName>
    </recommendedName>
</protein>
<gene>
    <name evidence="6" type="ORF">CRE_24574</name>
</gene>
<dbReference type="PROSITE" id="PS00615">
    <property type="entry name" value="C_TYPE_LECTIN_1"/>
    <property type="match status" value="1"/>
</dbReference>
<feature type="signal peptide" evidence="3">
    <location>
        <begin position="1"/>
        <end position="19"/>
    </location>
</feature>
<evidence type="ECO:0000259" key="5">
    <source>
        <dbReference type="PROSITE" id="PS50041"/>
    </source>
</evidence>
<keyword evidence="7" id="KW-1185">Reference proteome</keyword>
<evidence type="ECO:0008006" key="8">
    <source>
        <dbReference type="Google" id="ProtNLM"/>
    </source>
</evidence>
<feature type="domain" description="CUB" evidence="4">
    <location>
        <begin position="301"/>
        <end position="366"/>
    </location>
</feature>
<dbReference type="Proteomes" id="UP000008281">
    <property type="component" value="Unassembled WGS sequence"/>
</dbReference>
<dbReference type="InterPro" id="IPR035914">
    <property type="entry name" value="Sperma_CUB_dom_sf"/>
</dbReference>
<reference evidence="6" key="1">
    <citation type="submission" date="2007-07" db="EMBL/GenBank/DDBJ databases">
        <title>PCAP assembly of the Caenorhabditis remanei genome.</title>
        <authorList>
            <consortium name="The Caenorhabditis remanei Sequencing Consortium"/>
            <person name="Wilson R.K."/>
        </authorList>
    </citation>
    <scope>NUCLEOTIDE SEQUENCE [LARGE SCALE GENOMIC DNA]</scope>
    <source>
        <strain evidence="6">PB4641</strain>
    </source>
</reference>
<dbReference type="eggNOG" id="KOG4297">
    <property type="taxonomic scope" value="Eukaryota"/>
</dbReference>
<evidence type="ECO:0000313" key="7">
    <source>
        <dbReference type="Proteomes" id="UP000008281"/>
    </source>
</evidence>
<dbReference type="SUPFAM" id="SSF56436">
    <property type="entry name" value="C-type lectin-like"/>
    <property type="match status" value="2"/>
</dbReference>
<sequence length="390" mass="43491">MQLAVIPFFLHSFFYTSFAASTPVCTNGFTLINNKCLKLYTTLASYSVAEESCRNVGATLMTAKNANENQAFTTIVGSTVSLVWMGLYCMDSDPSKCLWDDTTGAAGMYSNFASGFPLVDIGKCVYYSVQEALAGKWISGDCDNDPKAYVCELPYTFAGGYISFHFCEIFKEMFQITVLTIKTDFVIPFIARGLHLYVATIATRGTSSDWVYIGAMYPSSNAFAWIDGSVWSYNNIDPFHTPRSGYSATIGNSKRSNNGFWTSVPFNWAHSFICKRPAETQCPPNQPTVTITSVPNQPSYCNSSLILAPGVITSPNYPQNYDINLFCSYQLATLGSYKILLQFTGFITESNDDIVNVYDEKKTSFGIIQWQLRVIQFSFDWKYGVCHIQD</sequence>
<dbReference type="Pfam" id="PF00059">
    <property type="entry name" value="Lectin_C"/>
    <property type="match status" value="1"/>
</dbReference>
<keyword evidence="3" id="KW-0732">Signal</keyword>
<organism evidence="7">
    <name type="scientific">Caenorhabditis remanei</name>
    <name type="common">Caenorhabditis vulgaris</name>
    <dbReference type="NCBI Taxonomy" id="31234"/>
    <lineage>
        <taxon>Eukaryota</taxon>
        <taxon>Metazoa</taxon>
        <taxon>Ecdysozoa</taxon>
        <taxon>Nematoda</taxon>
        <taxon>Chromadorea</taxon>
        <taxon>Rhabditida</taxon>
        <taxon>Rhabditina</taxon>
        <taxon>Rhabditomorpha</taxon>
        <taxon>Rhabditoidea</taxon>
        <taxon>Rhabditidae</taxon>
        <taxon>Peloderinae</taxon>
        <taxon>Caenorhabditis</taxon>
    </lineage>
</organism>
<keyword evidence="1" id="KW-1015">Disulfide bond</keyword>
<evidence type="ECO:0000256" key="2">
    <source>
        <dbReference type="PROSITE-ProRule" id="PRU00059"/>
    </source>
</evidence>
<dbReference type="HOGENOM" id="CLU_037161_0_0_1"/>
<dbReference type="CDD" id="cd00037">
    <property type="entry name" value="CLECT"/>
    <property type="match status" value="2"/>
</dbReference>
<dbReference type="Gene3D" id="3.10.100.10">
    <property type="entry name" value="Mannose-Binding Protein A, subunit A"/>
    <property type="match status" value="2"/>
</dbReference>
<proteinExistence type="predicted"/>
<dbReference type="OrthoDB" id="8950604at2759"/>
<evidence type="ECO:0000313" key="6">
    <source>
        <dbReference type="EMBL" id="EFP10138.1"/>
    </source>
</evidence>
<dbReference type="STRING" id="31234.E3MV86"/>
<evidence type="ECO:0000256" key="1">
    <source>
        <dbReference type="ARBA" id="ARBA00023157"/>
    </source>
</evidence>
<feature type="domain" description="C-type lectin" evidence="5">
    <location>
        <begin position="32"/>
        <end position="143"/>
    </location>
</feature>
<comment type="caution">
    <text evidence="2">Lacks conserved residue(s) required for the propagation of feature annotation.</text>
</comment>